<evidence type="ECO:0000256" key="3">
    <source>
        <dbReference type="ARBA" id="ARBA00023014"/>
    </source>
</evidence>
<feature type="domain" description="4Fe-4S ferredoxin-type" evidence="4">
    <location>
        <begin position="154"/>
        <end position="182"/>
    </location>
</feature>
<dbReference type="Proteomes" id="UP000516160">
    <property type="component" value="Chromosome"/>
</dbReference>
<dbReference type="PANTHER" id="PTHR42827:SF1">
    <property type="entry name" value="IRON-SULFUR CLUSTER-BINDING PROTEIN"/>
    <property type="match status" value="1"/>
</dbReference>
<name>A0A7G9W9N2_ALKCA</name>
<dbReference type="PROSITE" id="PS00198">
    <property type="entry name" value="4FE4S_FER_1"/>
    <property type="match status" value="1"/>
</dbReference>
<protein>
    <submittedName>
        <fullName evidence="5">Epoxyqueuosine reductase</fullName>
    </submittedName>
</protein>
<dbReference type="GO" id="GO:0046872">
    <property type="term" value="F:metal ion binding"/>
    <property type="evidence" value="ECO:0007669"/>
    <property type="project" value="UniProtKB-KW"/>
</dbReference>
<dbReference type="EMBL" id="CP058559">
    <property type="protein sequence ID" value="QNO15394.1"/>
    <property type="molecule type" value="Genomic_DNA"/>
</dbReference>
<dbReference type="PANTHER" id="PTHR42827">
    <property type="entry name" value="IRON-SULFUR CLUSTER-BINDING PROTEIN-RELATED"/>
    <property type="match status" value="1"/>
</dbReference>
<sequence length="218" mass="24724">MDTELKTILKEKGANIVRFVDISELPQQQTQGFTKAIVFCIALSKEFITNIYNNVHVEHDEFLEKDEKVNELAEWIEDYIQQKGYGAYAQSENNNSLKGNYDKNTRTSVLPHKTIARLAGLGFIGKNNLLVTEEYGCGFCMCTVLTDAPILGEKYPIIDSKCGKCEICKRVCPAQAIRGNQWTQRDGRENLVDVFRCSCALKCMINCPWTIKYAGFKK</sequence>
<evidence type="ECO:0000259" key="4">
    <source>
        <dbReference type="PROSITE" id="PS51379"/>
    </source>
</evidence>
<reference evidence="5 6" key="1">
    <citation type="submission" date="2020-07" db="EMBL/GenBank/DDBJ databases">
        <title>Alkalicella. sp. LB2 genome.</title>
        <authorList>
            <person name="Postec A."/>
            <person name="Quemeneur M."/>
        </authorList>
    </citation>
    <scope>NUCLEOTIDE SEQUENCE [LARGE SCALE GENOMIC DNA]</scope>
    <source>
        <strain evidence="5 6">LB2</strain>
    </source>
</reference>
<keyword evidence="6" id="KW-1185">Reference proteome</keyword>
<evidence type="ECO:0000313" key="6">
    <source>
        <dbReference type="Proteomes" id="UP000516160"/>
    </source>
</evidence>
<dbReference type="InterPro" id="IPR017900">
    <property type="entry name" value="4Fe4S_Fe_S_CS"/>
</dbReference>
<keyword evidence="2" id="KW-0408">Iron</keyword>
<proteinExistence type="predicted"/>
<evidence type="ECO:0000256" key="2">
    <source>
        <dbReference type="ARBA" id="ARBA00023004"/>
    </source>
</evidence>
<dbReference type="AlphaFoldDB" id="A0A7G9W9N2"/>
<dbReference type="InterPro" id="IPR017896">
    <property type="entry name" value="4Fe4S_Fe-S-bd"/>
</dbReference>
<evidence type="ECO:0000256" key="1">
    <source>
        <dbReference type="ARBA" id="ARBA00022723"/>
    </source>
</evidence>
<gene>
    <name evidence="5" type="ORF">HYG86_11770</name>
</gene>
<keyword evidence="1" id="KW-0479">Metal-binding</keyword>
<evidence type="ECO:0000313" key="5">
    <source>
        <dbReference type="EMBL" id="QNO15394.1"/>
    </source>
</evidence>
<accession>A0A7G9W9N2</accession>
<dbReference type="SUPFAM" id="SSF54862">
    <property type="entry name" value="4Fe-4S ferredoxins"/>
    <property type="match status" value="1"/>
</dbReference>
<dbReference type="KEGG" id="acae:HYG86_11770"/>
<dbReference type="RefSeq" id="WP_213165756.1">
    <property type="nucleotide sequence ID" value="NZ_CP058559.1"/>
</dbReference>
<organism evidence="5 6">
    <name type="scientific">Alkalicella caledoniensis</name>
    <dbReference type="NCBI Taxonomy" id="2731377"/>
    <lineage>
        <taxon>Bacteria</taxon>
        <taxon>Bacillati</taxon>
        <taxon>Bacillota</taxon>
        <taxon>Clostridia</taxon>
        <taxon>Eubacteriales</taxon>
        <taxon>Proteinivoracaceae</taxon>
        <taxon>Alkalicella</taxon>
    </lineage>
</organism>
<dbReference type="PROSITE" id="PS51379">
    <property type="entry name" value="4FE4S_FER_2"/>
    <property type="match status" value="1"/>
</dbReference>
<keyword evidence="3" id="KW-0411">Iron-sulfur</keyword>
<dbReference type="GO" id="GO:0051536">
    <property type="term" value="F:iron-sulfur cluster binding"/>
    <property type="evidence" value="ECO:0007669"/>
    <property type="project" value="UniProtKB-KW"/>
</dbReference>